<dbReference type="OrthoDB" id="4177236at2759"/>
<reference evidence="2 3" key="1">
    <citation type="journal article" date="2018" name="Mycol. Prog.">
        <title>Coniella lustricola, a new species from submerged detritus.</title>
        <authorList>
            <person name="Raudabaugh D.B."/>
            <person name="Iturriaga T."/>
            <person name="Carver A."/>
            <person name="Mondo S."/>
            <person name="Pangilinan J."/>
            <person name="Lipzen A."/>
            <person name="He G."/>
            <person name="Amirebrahimi M."/>
            <person name="Grigoriev I.V."/>
            <person name="Miller A.N."/>
        </authorList>
    </citation>
    <scope>NUCLEOTIDE SEQUENCE [LARGE SCALE GENOMIC DNA]</scope>
    <source>
        <strain evidence="2 3">B22-T-1</strain>
    </source>
</reference>
<proteinExistence type="predicted"/>
<dbReference type="Gene3D" id="3.90.1200.10">
    <property type="match status" value="1"/>
</dbReference>
<organism evidence="2 3">
    <name type="scientific">Coniella lustricola</name>
    <dbReference type="NCBI Taxonomy" id="2025994"/>
    <lineage>
        <taxon>Eukaryota</taxon>
        <taxon>Fungi</taxon>
        <taxon>Dikarya</taxon>
        <taxon>Ascomycota</taxon>
        <taxon>Pezizomycotina</taxon>
        <taxon>Sordariomycetes</taxon>
        <taxon>Sordariomycetidae</taxon>
        <taxon>Diaporthales</taxon>
        <taxon>Schizoparmaceae</taxon>
        <taxon>Coniella</taxon>
    </lineage>
</organism>
<keyword evidence="2" id="KW-0418">Kinase</keyword>
<gene>
    <name evidence="2" type="ORF">BD289DRAFT_427732</name>
</gene>
<evidence type="ECO:0000313" key="2">
    <source>
        <dbReference type="EMBL" id="PSR94349.1"/>
    </source>
</evidence>
<accession>A0A2T3AF40</accession>
<dbReference type="Pfam" id="PF01636">
    <property type="entry name" value="APH"/>
    <property type="match status" value="1"/>
</dbReference>
<sequence>MKRTPVIKMAATNNIPQWPASSNKRLTFPYFAQAATLPAPLPTMAEILAAKDVFPCIFRKRCIRRVGEHYIVKYGEISLDEAENMHFVAENCGPDAARIMQAATEGVDNSDGGNGTAKADDAAVVGMIVPKLYAAFHDTETNSNFIIMEYVPGKSLEEAWNTLGRAGRARITKHLNAQFAAVRNIAPDVEDANGCNTEDYKHKHNHKHGGHHNYNANGNTNARDAYYGRLGRRPYNDIFLGSSTLPCGPFNHESQLNEAFYQRYASLHPDLATGRGAFYRERVFPKILKGHPPVFTHGDLQAKNILVREADGLPVVVDWECAAWYPSYWEYTNALWTSRRWGDEWWGFVGDVLGGGEGEFVVEFKCVENLMGDLLDETQPGVEGWGQGWDSCLSPN</sequence>
<dbReference type="InterPro" id="IPR051678">
    <property type="entry name" value="AGP_Transferase"/>
</dbReference>
<keyword evidence="3" id="KW-1185">Reference proteome</keyword>
<name>A0A2T3AF40_9PEZI</name>
<dbReference type="GO" id="GO:0016301">
    <property type="term" value="F:kinase activity"/>
    <property type="evidence" value="ECO:0007669"/>
    <property type="project" value="UniProtKB-KW"/>
</dbReference>
<dbReference type="AlphaFoldDB" id="A0A2T3AF40"/>
<dbReference type="SUPFAM" id="SSF56112">
    <property type="entry name" value="Protein kinase-like (PK-like)"/>
    <property type="match status" value="1"/>
</dbReference>
<dbReference type="PANTHER" id="PTHR21310">
    <property type="entry name" value="AMINOGLYCOSIDE PHOSPHOTRANSFERASE-RELATED-RELATED"/>
    <property type="match status" value="1"/>
</dbReference>
<keyword evidence="2" id="KW-0808">Transferase</keyword>
<dbReference type="EMBL" id="KZ678399">
    <property type="protein sequence ID" value="PSR94349.1"/>
    <property type="molecule type" value="Genomic_DNA"/>
</dbReference>
<dbReference type="InterPro" id="IPR002575">
    <property type="entry name" value="Aminoglycoside_PTrfase"/>
</dbReference>
<dbReference type="InterPro" id="IPR011009">
    <property type="entry name" value="Kinase-like_dom_sf"/>
</dbReference>
<dbReference type="InParanoid" id="A0A2T3AF40"/>
<protein>
    <submittedName>
        <fullName evidence="2">Kinase-like domain-containing protein</fullName>
    </submittedName>
</protein>
<dbReference type="STRING" id="2025994.A0A2T3AF40"/>
<dbReference type="PANTHER" id="PTHR21310:SF48">
    <property type="entry name" value="AMINOGLYCOSIDE PHOSPHOTRANSFERASE DOMAIN-CONTAINING PROTEIN"/>
    <property type="match status" value="1"/>
</dbReference>
<evidence type="ECO:0000259" key="1">
    <source>
        <dbReference type="Pfam" id="PF01636"/>
    </source>
</evidence>
<feature type="domain" description="Aminoglycoside phosphotransferase" evidence="1">
    <location>
        <begin position="129"/>
        <end position="345"/>
    </location>
</feature>
<dbReference type="Proteomes" id="UP000241462">
    <property type="component" value="Unassembled WGS sequence"/>
</dbReference>
<evidence type="ECO:0000313" key="3">
    <source>
        <dbReference type="Proteomes" id="UP000241462"/>
    </source>
</evidence>